<evidence type="ECO:0000256" key="8">
    <source>
        <dbReference type="ARBA" id="ARBA00023049"/>
    </source>
</evidence>
<evidence type="ECO:0000256" key="10">
    <source>
        <dbReference type="RuleBase" id="RU003983"/>
    </source>
</evidence>
<keyword evidence="2 10" id="KW-0645">Protease</keyword>
<comment type="caution">
    <text evidence="13">The sequence shown here is derived from an EMBL/GenBank/DDBJ whole genome shotgun (WGS) entry which is preliminary data.</text>
</comment>
<proteinExistence type="inferred from homology"/>
<evidence type="ECO:0000256" key="6">
    <source>
        <dbReference type="ARBA" id="ARBA00022833"/>
    </source>
</evidence>
<keyword evidence="3 11" id="KW-0812">Transmembrane</keyword>
<evidence type="ECO:0000313" key="13">
    <source>
        <dbReference type="EMBL" id="MFD1322636.1"/>
    </source>
</evidence>
<sequence>MAYRLTVGQFAELAKQPLDRPGLGLARIVTVTASILLLAGVAALALLGVWLLTYHFPSLAALFGAASLGLAIALRPRFGRLDPLVEVLPRDRAPALHQLIDEVADAVGAPRPDVVAVDDTFNAYATSVGLRRRRVLCLGLPLWGSLGPQERVALLGHELGHFVNGDIRRGLLTQPAFTILGSAAALVRPDDTGAVADGSIAGFAAMIGEVLAKMLQWVLSRLLFGAHLLLVWIGLRDVQRAEYLADELAARAAGSAAAVRLLEAFLALNTIETVVRREARAGHGAARWRLAGDEARAAYRDRLPILRQLSLRDDVSLFASHPPAGLRARMVEARQWRTPTVVLTETRAEQIDAELARDYTRVGRNISWAH</sequence>
<evidence type="ECO:0000313" key="14">
    <source>
        <dbReference type="Proteomes" id="UP001597260"/>
    </source>
</evidence>
<dbReference type="InterPro" id="IPR001915">
    <property type="entry name" value="Peptidase_M48"/>
</dbReference>
<accession>A0ABW3YE64</accession>
<comment type="cofactor">
    <cofactor evidence="10">
        <name>Zn(2+)</name>
        <dbReference type="ChEBI" id="CHEBI:29105"/>
    </cofactor>
    <text evidence="10">Binds 1 zinc ion per subunit.</text>
</comment>
<keyword evidence="4" id="KW-0479">Metal-binding</keyword>
<evidence type="ECO:0000256" key="7">
    <source>
        <dbReference type="ARBA" id="ARBA00022989"/>
    </source>
</evidence>
<evidence type="ECO:0000256" key="11">
    <source>
        <dbReference type="SAM" id="Phobius"/>
    </source>
</evidence>
<keyword evidence="9 11" id="KW-0472">Membrane</keyword>
<dbReference type="EC" id="3.4.24.-" evidence="13"/>
<keyword evidence="1" id="KW-1003">Cell membrane</keyword>
<gene>
    <name evidence="13" type="ORF">ACFQ4H_16185</name>
</gene>
<name>A0ABW3YE64_9ACTN</name>
<evidence type="ECO:0000256" key="9">
    <source>
        <dbReference type="ARBA" id="ARBA00023136"/>
    </source>
</evidence>
<evidence type="ECO:0000259" key="12">
    <source>
        <dbReference type="Pfam" id="PF01435"/>
    </source>
</evidence>
<comment type="similarity">
    <text evidence="10">Belongs to the peptidase M48 family.</text>
</comment>
<feature type="domain" description="Peptidase M48" evidence="12">
    <location>
        <begin position="92"/>
        <end position="334"/>
    </location>
</feature>
<evidence type="ECO:0000256" key="1">
    <source>
        <dbReference type="ARBA" id="ARBA00022475"/>
    </source>
</evidence>
<protein>
    <submittedName>
        <fullName evidence="13">M48 family metalloprotease</fullName>
        <ecNumber evidence="13">3.4.24.-</ecNumber>
    </submittedName>
</protein>
<keyword evidence="14" id="KW-1185">Reference proteome</keyword>
<evidence type="ECO:0000256" key="4">
    <source>
        <dbReference type="ARBA" id="ARBA00022723"/>
    </source>
</evidence>
<organism evidence="13 14">
    <name type="scientific">Micromonospora sonneratiae</name>
    <dbReference type="NCBI Taxonomy" id="1184706"/>
    <lineage>
        <taxon>Bacteria</taxon>
        <taxon>Bacillati</taxon>
        <taxon>Actinomycetota</taxon>
        <taxon>Actinomycetes</taxon>
        <taxon>Micromonosporales</taxon>
        <taxon>Micromonosporaceae</taxon>
        <taxon>Micromonospora</taxon>
    </lineage>
</organism>
<dbReference type="PANTHER" id="PTHR43221:SF2">
    <property type="entry name" value="PROTEASE HTPX HOMOLOG"/>
    <property type="match status" value="1"/>
</dbReference>
<dbReference type="Proteomes" id="UP001597260">
    <property type="component" value="Unassembled WGS sequence"/>
</dbReference>
<keyword evidence="5 10" id="KW-0378">Hydrolase</keyword>
<dbReference type="InterPro" id="IPR050083">
    <property type="entry name" value="HtpX_protease"/>
</dbReference>
<dbReference type="Gene3D" id="3.30.2010.10">
    <property type="entry name" value="Metalloproteases ('zincins'), catalytic domain"/>
    <property type="match status" value="1"/>
</dbReference>
<evidence type="ECO:0000256" key="2">
    <source>
        <dbReference type="ARBA" id="ARBA00022670"/>
    </source>
</evidence>
<keyword evidence="7 11" id="KW-1133">Transmembrane helix</keyword>
<dbReference type="Pfam" id="PF01435">
    <property type="entry name" value="Peptidase_M48"/>
    <property type="match status" value="1"/>
</dbReference>
<evidence type="ECO:0000256" key="3">
    <source>
        <dbReference type="ARBA" id="ARBA00022692"/>
    </source>
</evidence>
<feature type="transmembrane region" description="Helical" evidence="11">
    <location>
        <begin position="25"/>
        <end position="50"/>
    </location>
</feature>
<keyword evidence="8 10" id="KW-0482">Metalloprotease</keyword>
<dbReference type="GO" id="GO:0008237">
    <property type="term" value="F:metallopeptidase activity"/>
    <property type="evidence" value="ECO:0007669"/>
    <property type="project" value="UniProtKB-KW"/>
</dbReference>
<feature type="transmembrane region" description="Helical" evidence="11">
    <location>
        <begin position="56"/>
        <end position="74"/>
    </location>
</feature>
<reference evidence="14" key="1">
    <citation type="journal article" date="2019" name="Int. J. Syst. Evol. Microbiol.">
        <title>The Global Catalogue of Microorganisms (GCM) 10K type strain sequencing project: providing services to taxonomists for standard genome sequencing and annotation.</title>
        <authorList>
            <consortium name="The Broad Institute Genomics Platform"/>
            <consortium name="The Broad Institute Genome Sequencing Center for Infectious Disease"/>
            <person name="Wu L."/>
            <person name="Ma J."/>
        </authorList>
    </citation>
    <scope>NUCLEOTIDE SEQUENCE [LARGE SCALE GENOMIC DNA]</scope>
    <source>
        <strain evidence="14">JCM 31037</strain>
    </source>
</reference>
<evidence type="ECO:0000256" key="5">
    <source>
        <dbReference type="ARBA" id="ARBA00022801"/>
    </source>
</evidence>
<dbReference type="CDD" id="cd07328">
    <property type="entry name" value="M48_Ste24p_like"/>
    <property type="match status" value="1"/>
</dbReference>
<dbReference type="PANTHER" id="PTHR43221">
    <property type="entry name" value="PROTEASE HTPX"/>
    <property type="match status" value="1"/>
</dbReference>
<keyword evidence="6 10" id="KW-0862">Zinc</keyword>
<dbReference type="EMBL" id="JBHTMP010000022">
    <property type="protein sequence ID" value="MFD1322636.1"/>
    <property type="molecule type" value="Genomic_DNA"/>
</dbReference>
<dbReference type="RefSeq" id="WP_377571790.1">
    <property type="nucleotide sequence ID" value="NZ_JBHTMP010000022.1"/>
</dbReference>